<evidence type="ECO:0000313" key="3">
    <source>
        <dbReference type="Proteomes" id="UP000689195"/>
    </source>
</evidence>
<protein>
    <submittedName>
        <fullName evidence="2">Uncharacterized protein</fullName>
    </submittedName>
</protein>
<evidence type="ECO:0000256" key="1">
    <source>
        <dbReference type="SAM" id="Coils"/>
    </source>
</evidence>
<accession>A0A8S1WN57</accession>
<dbReference type="Proteomes" id="UP000689195">
    <property type="component" value="Unassembled WGS sequence"/>
</dbReference>
<sequence>MFQQYNNTISTSRSNSSINYTPKRLIRIATASGIDNNSALKKNEEFRKYIEQYKQRESHYKNIIFSKDQEISMMKSHIYQLEESKSQILIIQVQILLESYNQRIVDIENLKKQQGNDHTELEKQVLSLLRENSQLMNSLTFSHTYQDIQSKKNSLHNISKINPNETSWKQRFIKLNKEYFELQAKYAFLSAELENNRLNFRSPSSESFEAFIRQ</sequence>
<name>A0A8S1WN57_9CILI</name>
<organism evidence="2 3">
    <name type="scientific">Paramecium pentaurelia</name>
    <dbReference type="NCBI Taxonomy" id="43138"/>
    <lineage>
        <taxon>Eukaryota</taxon>
        <taxon>Sar</taxon>
        <taxon>Alveolata</taxon>
        <taxon>Ciliophora</taxon>
        <taxon>Intramacronucleata</taxon>
        <taxon>Oligohymenophorea</taxon>
        <taxon>Peniculida</taxon>
        <taxon>Parameciidae</taxon>
        <taxon>Paramecium</taxon>
    </lineage>
</organism>
<comment type="caution">
    <text evidence="2">The sequence shown here is derived from an EMBL/GenBank/DDBJ whole genome shotgun (WGS) entry which is preliminary data.</text>
</comment>
<dbReference type="EMBL" id="CAJJDO010000095">
    <property type="protein sequence ID" value="CAD8190137.1"/>
    <property type="molecule type" value="Genomic_DNA"/>
</dbReference>
<evidence type="ECO:0000313" key="2">
    <source>
        <dbReference type="EMBL" id="CAD8190137.1"/>
    </source>
</evidence>
<gene>
    <name evidence="2" type="ORF">PPENT_87.1.T0950150</name>
</gene>
<keyword evidence="3" id="KW-1185">Reference proteome</keyword>
<keyword evidence="1" id="KW-0175">Coiled coil</keyword>
<proteinExistence type="predicted"/>
<dbReference type="AlphaFoldDB" id="A0A8S1WN57"/>
<reference evidence="2" key="1">
    <citation type="submission" date="2021-01" db="EMBL/GenBank/DDBJ databases">
        <authorList>
            <consortium name="Genoscope - CEA"/>
            <person name="William W."/>
        </authorList>
    </citation>
    <scope>NUCLEOTIDE SEQUENCE</scope>
</reference>
<feature type="coiled-coil region" evidence="1">
    <location>
        <begin position="97"/>
        <end position="138"/>
    </location>
</feature>
<dbReference type="OrthoDB" id="307982at2759"/>